<evidence type="ECO:0000259" key="2">
    <source>
        <dbReference type="Pfam" id="PF01425"/>
    </source>
</evidence>
<name>A0A2T3AAB0_9PEZI</name>
<accession>A0A2T3AAB0</accession>
<dbReference type="InterPro" id="IPR023631">
    <property type="entry name" value="Amidase_dom"/>
</dbReference>
<dbReference type="PANTHER" id="PTHR11895">
    <property type="entry name" value="TRANSAMIDASE"/>
    <property type="match status" value="1"/>
</dbReference>
<dbReference type="GO" id="GO:0003824">
    <property type="term" value="F:catalytic activity"/>
    <property type="evidence" value="ECO:0007669"/>
    <property type="project" value="InterPro"/>
</dbReference>
<reference evidence="3 4" key="1">
    <citation type="journal article" date="2018" name="Mycol. Prog.">
        <title>Coniella lustricola, a new species from submerged detritus.</title>
        <authorList>
            <person name="Raudabaugh D.B."/>
            <person name="Iturriaga T."/>
            <person name="Carver A."/>
            <person name="Mondo S."/>
            <person name="Pangilinan J."/>
            <person name="Lipzen A."/>
            <person name="He G."/>
            <person name="Amirebrahimi M."/>
            <person name="Grigoriev I.V."/>
            <person name="Miller A.N."/>
        </authorList>
    </citation>
    <scope>NUCLEOTIDE SEQUENCE [LARGE SCALE GENOMIC DNA]</scope>
    <source>
        <strain evidence="3 4">B22-T-1</strain>
    </source>
</reference>
<evidence type="ECO:0000313" key="3">
    <source>
        <dbReference type="EMBL" id="PSR88617.1"/>
    </source>
</evidence>
<dbReference type="Pfam" id="PF01425">
    <property type="entry name" value="Amidase"/>
    <property type="match status" value="1"/>
</dbReference>
<dbReference type="Gene3D" id="3.90.1300.10">
    <property type="entry name" value="Amidase signature (AS) domain"/>
    <property type="match status" value="1"/>
</dbReference>
<evidence type="ECO:0000256" key="1">
    <source>
        <dbReference type="SAM" id="MobiDB-lite"/>
    </source>
</evidence>
<dbReference type="SUPFAM" id="SSF75304">
    <property type="entry name" value="Amidase signature (AS) enzymes"/>
    <property type="match status" value="1"/>
</dbReference>
<evidence type="ECO:0000313" key="4">
    <source>
        <dbReference type="Proteomes" id="UP000241462"/>
    </source>
</evidence>
<gene>
    <name evidence="3" type="ORF">BD289DRAFT_366904</name>
</gene>
<dbReference type="AlphaFoldDB" id="A0A2T3AAB0"/>
<dbReference type="InterPro" id="IPR036928">
    <property type="entry name" value="AS_sf"/>
</dbReference>
<feature type="region of interest" description="Disordered" evidence="1">
    <location>
        <begin position="138"/>
        <end position="161"/>
    </location>
</feature>
<organism evidence="3 4">
    <name type="scientific">Coniella lustricola</name>
    <dbReference type="NCBI Taxonomy" id="2025994"/>
    <lineage>
        <taxon>Eukaryota</taxon>
        <taxon>Fungi</taxon>
        <taxon>Dikarya</taxon>
        <taxon>Ascomycota</taxon>
        <taxon>Pezizomycotina</taxon>
        <taxon>Sordariomycetes</taxon>
        <taxon>Sordariomycetidae</taxon>
        <taxon>Diaporthales</taxon>
        <taxon>Schizoparmaceae</taxon>
        <taxon>Coniella</taxon>
    </lineage>
</organism>
<feature type="domain" description="Amidase" evidence="2">
    <location>
        <begin position="36"/>
        <end position="440"/>
    </location>
</feature>
<protein>
    <submittedName>
        <fullName evidence="3">Amidase signature domain-containing protein</fullName>
    </submittedName>
</protein>
<dbReference type="Proteomes" id="UP000241462">
    <property type="component" value="Unassembled WGS sequence"/>
</dbReference>
<dbReference type="InterPro" id="IPR000120">
    <property type="entry name" value="Amidase"/>
</dbReference>
<proteinExistence type="predicted"/>
<dbReference type="OrthoDB" id="6428749at2759"/>
<dbReference type="EMBL" id="KZ678426">
    <property type="protein sequence ID" value="PSR88617.1"/>
    <property type="molecule type" value="Genomic_DNA"/>
</dbReference>
<dbReference type="InParanoid" id="A0A2T3AAB0"/>
<keyword evidence="4" id="KW-1185">Reference proteome</keyword>
<dbReference type="STRING" id="2025994.A0A2T3AAB0"/>
<sequence>MASSSPSSTPPYKLTATAAASAIRANTLTVTAYAHSLLSHIKSRNAAVKAWAHLDEASVLAQAAQLDSIPAEERGPLHGVSIGVKDIIYTKDMPTEHGSGIYAGVRPGVDAGSIMVLREAGALILGKTATTEFAATVEGPGTRNPHCEKRMGRTPGGSSSGSGAAVADFQVAISLGTQTAGSVIRPASFNGVYAMKPTWGAVTRDGQKVYSLALDTLGWYARSVADLELVAGVLGIQDDDDDDDDGQDDETKQTKLDLNGAKFGFVKTVVWDEHVEPGTEAATAKAIALLRSHGAEVEEMELPEEAREIPTWHSALLAHDGKTSFLPEYRLAKSQLSASLVSQVEDQSPRSSHAAYLEALDGIAAARPAVDRVLSKYAAVLTPSVPGEAPVGMKTGSPVFNLIWTSLHVPVVNMPGFGGEHGMPIGVSLVAPRFHDRRLLRVCEAVGQVFEAEGGWKTQLG</sequence>
<dbReference type="PANTHER" id="PTHR11895:SF151">
    <property type="entry name" value="GLUTAMYL-TRNA(GLN) AMIDOTRANSFERASE SUBUNIT A"/>
    <property type="match status" value="1"/>
</dbReference>